<keyword evidence="3" id="KW-1185">Reference proteome</keyword>
<accession>A0A813DBI2</accession>
<evidence type="ECO:0000313" key="3">
    <source>
        <dbReference type="Proteomes" id="UP000654075"/>
    </source>
</evidence>
<feature type="region of interest" description="Disordered" evidence="1">
    <location>
        <begin position="240"/>
        <end position="265"/>
    </location>
</feature>
<sequence>MTVLKVGSGQDAEDASVLEAERQLAQYLGSGGAARQETHARSSRKDLAQVLAARVCALGEEILRQDVELRDLRREATEVPEEVHVLRQENSYLAQHGHQVLEEAAELAARRGSLELEAGQCRQEVAGLQAEREALSAGLSQAEHAEAETRGQLDSATQSLDLERRRGEDWVKSLTLALRQRHRHADDADERATAAEREAILLEASSAAACAEASTSASVASAEAERRRVAAARLGSQFESNLATRRSRAQTEELSEAQAEASIAL</sequence>
<name>A0A813DBI2_POLGL</name>
<protein>
    <submittedName>
        <fullName evidence="2">Uncharacterized protein</fullName>
    </submittedName>
</protein>
<gene>
    <name evidence="2" type="ORF">PGLA1383_LOCUS4161</name>
</gene>
<dbReference type="EMBL" id="CAJNNV010001533">
    <property type="protein sequence ID" value="CAE8585251.1"/>
    <property type="molecule type" value="Genomic_DNA"/>
</dbReference>
<dbReference type="AlphaFoldDB" id="A0A813DBI2"/>
<organism evidence="2 3">
    <name type="scientific">Polarella glacialis</name>
    <name type="common">Dinoflagellate</name>
    <dbReference type="NCBI Taxonomy" id="89957"/>
    <lineage>
        <taxon>Eukaryota</taxon>
        <taxon>Sar</taxon>
        <taxon>Alveolata</taxon>
        <taxon>Dinophyceae</taxon>
        <taxon>Suessiales</taxon>
        <taxon>Suessiaceae</taxon>
        <taxon>Polarella</taxon>
    </lineage>
</organism>
<comment type="caution">
    <text evidence="2">The sequence shown here is derived from an EMBL/GenBank/DDBJ whole genome shotgun (WGS) entry which is preliminary data.</text>
</comment>
<evidence type="ECO:0000313" key="2">
    <source>
        <dbReference type="EMBL" id="CAE8585251.1"/>
    </source>
</evidence>
<proteinExistence type="predicted"/>
<reference evidence="2" key="1">
    <citation type="submission" date="2021-02" db="EMBL/GenBank/DDBJ databases">
        <authorList>
            <person name="Dougan E. K."/>
            <person name="Rhodes N."/>
            <person name="Thang M."/>
            <person name="Chan C."/>
        </authorList>
    </citation>
    <scope>NUCLEOTIDE SEQUENCE</scope>
</reference>
<feature type="region of interest" description="Disordered" evidence="1">
    <location>
        <begin position="137"/>
        <end position="160"/>
    </location>
</feature>
<evidence type="ECO:0000256" key="1">
    <source>
        <dbReference type="SAM" id="MobiDB-lite"/>
    </source>
</evidence>
<dbReference type="Proteomes" id="UP000654075">
    <property type="component" value="Unassembled WGS sequence"/>
</dbReference>